<sequence length="340" mass="35630">MRVTSLVLPAAIIAATSAQAAVITTERYNNGSIITVDLPQQGLQARAADTGLQNRWNTILKQVGADGIKSLCNTILPSVSTTQTIQVATHVPVTVTETVSSTISSTETATATVIATVDTTVVETAYATAYVTVAPAVRYDRRDVVSGQTNALRALYQQAPAFVLAQCSANGVNGVSTFTEYATRTIYDYATVTSTGLTTEIASETLTDTETATATYYSTEVIPTTITVVGAAKYPACAGSTGTSGWARYDGYKFVDGATSVGYTPSITNDGGCLNWCQSWGPYYCQAYTEGTNRGCALYTDGFVSTGLTAQGGAYVKIRGTCNANKARVTADMDSACCNV</sequence>
<evidence type="ECO:0000313" key="2">
    <source>
        <dbReference type="Proteomes" id="UP001227268"/>
    </source>
</evidence>
<comment type="caution">
    <text evidence="1">The sequence shown here is derived from an EMBL/GenBank/DDBJ whole genome shotgun (WGS) entry which is preliminary data.</text>
</comment>
<keyword evidence="2" id="KW-1185">Reference proteome</keyword>
<accession>A0ACC2V519</accession>
<dbReference type="EMBL" id="JASBWT010000027">
    <property type="protein sequence ID" value="KAJ9094092.1"/>
    <property type="molecule type" value="Genomic_DNA"/>
</dbReference>
<evidence type="ECO:0000313" key="1">
    <source>
        <dbReference type="EMBL" id="KAJ9094092.1"/>
    </source>
</evidence>
<protein>
    <submittedName>
        <fullName evidence="1">Uncharacterized protein</fullName>
    </submittedName>
</protein>
<proteinExistence type="predicted"/>
<organism evidence="1 2">
    <name type="scientific">Naganishia friedmannii</name>
    <dbReference type="NCBI Taxonomy" id="89922"/>
    <lineage>
        <taxon>Eukaryota</taxon>
        <taxon>Fungi</taxon>
        <taxon>Dikarya</taxon>
        <taxon>Basidiomycota</taxon>
        <taxon>Agaricomycotina</taxon>
        <taxon>Tremellomycetes</taxon>
        <taxon>Filobasidiales</taxon>
        <taxon>Filobasidiaceae</taxon>
        <taxon>Naganishia</taxon>
    </lineage>
</organism>
<reference evidence="1" key="1">
    <citation type="submission" date="2023-04" db="EMBL/GenBank/DDBJ databases">
        <title>Draft Genome sequencing of Naganishia species isolated from polar environments using Oxford Nanopore Technology.</title>
        <authorList>
            <person name="Leo P."/>
            <person name="Venkateswaran K."/>
        </authorList>
    </citation>
    <scope>NUCLEOTIDE SEQUENCE</scope>
    <source>
        <strain evidence="1">MNA-CCFEE 5423</strain>
    </source>
</reference>
<gene>
    <name evidence="1" type="ORF">QFC21_006193</name>
</gene>
<dbReference type="Proteomes" id="UP001227268">
    <property type="component" value="Unassembled WGS sequence"/>
</dbReference>
<name>A0ACC2V519_9TREE</name>